<dbReference type="Proteomes" id="UP000054018">
    <property type="component" value="Unassembled WGS sequence"/>
</dbReference>
<keyword evidence="3" id="KW-1185">Reference proteome</keyword>
<reference evidence="2 3" key="1">
    <citation type="submission" date="2014-04" db="EMBL/GenBank/DDBJ databases">
        <authorList>
            <consortium name="DOE Joint Genome Institute"/>
            <person name="Kuo A."/>
            <person name="Kohler A."/>
            <person name="Costa M.D."/>
            <person name="Nagy L.G."/>
            <person name="Floudas D."/>
            <person name="Copeland A."/>
            <person name="Barry K.W."/>
            <person name="Cichocki N."/>
            <person name="Veneault-Fourrey C."/>
            <person name="LaButti K."/>
            <person name="Lindquist E.A."/>
            <person name="Lipzen A."/>
            <person name="Lundell T."/>
            <person name="Morin E."/>
            <person name="Murat C."/>
            <person name="Sun H."/>
            <person name="Tunlid A."/>
            <person name="Henrissat B."/>
            <person name="Grigoriev I.V."/>
            <person name="Hibbett D.S."/>
            <person name="Martin F."/>
            <person name="Nordberg H.P."/>
            <person name="Cantor M.N."/>
            <person name="Hua S.X."/>
        </authorList>
    </citation>
    <scope>NUCLEOTIDE SEQUENCE [LARGE SCALE GENOMIC DNA]</scope>
    <source>
        <strain evidence="2 3">441</strain>
    </source>
</reference>
<gene>
    <name evidence="2" type="ORF">PISMIDRAFT_117262</name>
</gene>
<feature type="non-terminal residue" evidence="2">
    <location>
        <position position="1"/>
    </location>
</feature>
<sequence length="914" mass="104828">MPACRQRWEEVLEQEVITTTEIGDVLEHEPYDGQYESEPDDAPDGTPDLHEGHFVQNLREHEESERHDLCKSQSELAQIDDTPIRSSEGRFAEKFDGIAAKILGSRDTVFESMEAVENMWAPFHSEGEWELARFLMKNIGQTRIDEFLKLDIVRQNGVSFDNARSLLKYVDKLRTGPAWTCEMIDVEGDVVTEDGTMKREQLELWWHDPVECVRELIGNPAFRDLMSYVPECAYADAKGENRIYDEMWTGDWWWNVQKKLPEGAVVAPVILSSDKTTLSQFSGDKKAWPVYLTIGNISKDVRRQVSAHATLLIGYLPVSKLECFHKKSRSLVGYRLFHHAMSLLLHPLVDAGRQGREMICADGYLRCVHPILAAYIADFPEQCLVACNKESRCLRCLVQSNRRGGLEDCACRSMADTLKTLKRMRKNKRSRKFDAEGLRAVFDPFWKELPFTDIFTCLTPDILHQLHKGVFHDHLVQWCLSIVGEKEIDARFQAMTQYRNLRHFKKGISSVSQWTGTEHKEMERVFVGLLAGAVDDCVLIVARSLLDFIYYAQLQQHTDTTLTAMEESLKTFHSHKDVLVELQVREDFNVPKIHSLKHYVSSIRALGSADGYNTEYPERLHIDYAKDGYRASNKRDYVEQMALWLQCQEAMHYKSAYLAWRKSRADSDLPDASLLQTPGIIFFFKSGSLKTRYKVAKNPSRRQVSVAHIESDYNAPEFIPALKHFLASNLDRRQVILPCPSDWFDVYNHLYVDTGPSVTMGHARTVHKICASPKVGARGRKVQTPARFDTVFVQGGEHPRTETILANSAYTLIAQVRVVFNLPHHLGSYPHPLAYVEWFTALQRRDPVSGLYIITRSTRNRSRNVSVISVDCIIRPCHLQARCRREISKDWTADSVIEKAASFYVNSYIDLDMF</sequence>
<evidence type="ECO:0000313" key="2">
    <source>
        <dbReference type="EMBL" id="KIK14334.1"/>
    </source>
</evidence>
<dbReference type="EMBL" id="KN833944">
    <property type="protein sequence ID" value="KIK14334.1"/>
    <property type="molecule type" value="Genomic_DNA"/>
</dbReference>
<feature type="region of interest" description="Disordered" evidence="1">
    <location>
        <begin position="22"/>
        <end position="51"/>
    </location>
</feature>
<dbReference type="HOGENOM" id="CLU_006344_4_2_1"/>
<evidence type="ECO:0000313" key="3">
    <source>
        <dbReference type="Proteomes" id="UP000054018"/>
    </source>
</evidence>
<organism evidence="2 3">
    <name type="scientific">Pisolithus microcarpus 441</name>
    <dbReference type="NCBI Taxonomy" id="765257"/>
    <lineage>
        <taxon>Eukaryota</taxon>
        <taxon>Fungi</taxon>
        <taxon>Dikarya</taxon>
        <taxon>Basidiomycota</taxon>
        <taxon>Agaricomycotina</taxon>
        <taxon>Agaricomycetes</taxon>
        <taxon>Agaricomycetidae</taxon>
        <taxon>Boletales</taxon>
        <taxon>Sclerodermatineae</taxon>
        <taxon>Pisolithaceae</taxon>
        <taxon>Pisolithus</taxon>
    </lineage>
</organism>
<dbReference type="OrthoDB" id="2668026at2759"/>
<dbReference type="Pfam" id="PF18759">
    <property type="entry name" value="Plavaka"/>
    <property type="match status" value="1"/>
</dbReference>
<dbReference type="InterPro" id="IPR041078">
    <property type="entry name" value="Plavaka"/>
</dbReference>
<proteinExistence type="predicted"/>
<name>A0A0C9YKE8_9AGAM</name>
<accession>A0A0C9YKE8</accession>
<protein>
    <submittedName>
        <fullName evidence="2">Uncharacterized protein</fullName>
    </submittedName>
</protein>
<evidence type="ECO:0000256" key="1">
    <source>
        <dbReference type="SAM" id="MobiDB-lite"/>
    </source>
</evidence>
<dbReference type="AlphaFoldDB" id="A0A0C9YKE8"/>
<reference evidence="3" key="2">
    <citation type="submission" date="2015-01" db="EMBL/GenBank/DDBJ databases">
        <title>Evolutionary Origins and Diversification of the Mycorrhizal Mutualists.</title>
        <authorList>
            <consortium name="DOE Joint Genome Institute"/>
            <consortium name="Mycorrhizal Genomics Consortium"/>
            <person name="Kohler A."/>
            <person name="Kuo A."/>
            <person name="Nagy L.G."/>
            <person name="Floudas D."/>
            <person name="Copeland A."/>
            <person name="Barry K.W."/>
            <person name="Cichocki N."/>
            <person name="Veneault-Fourrey C."/>
            <person name="LaButti K."/>
            <person name="Lindquist E.A."/>
            <person name="Lipzen A."/>
            <person name="Lundell T."/>
            <person name="Morin E."/>
            <person name="Murat C."/>
            <person name="Riley R."/>
            <person name="Ohm R."/>
            <person name="Sun H."/>
            <person name="Tunlid A."/>
            <person name="Henrissat B."/>
            <person name="Grigoriev I.V."/>
            <person name="Hibbett D.S."/>
            <person name="Martin F."/>
        </authorList>
    </citation>
    <scope>NUCLEOTIDE SEQUENCE [LARGE SCALE GENOMIC DNA]</scope>
    <source>
        <strain evidence="3">441</strain>
    </source>
</reference>